<gene>
    <name evidence="2" type="ORF">PIB30_006314</name>
</gene>
<reference evidence="2 3" key="1">
    <citation type="journal article" date="2023" name="Plants (Basel)">
        <title>Bridging the Gap: Combining Genomics and Transcriptomics Approaches to Understand Stylosanthes scabra, an Orphan Legume from the Brazilian Caatinga.</title>
        <authorList>
            <person name="Ferreira-Neto J.R.C."/>
            <person name="da Silva M.D."/>
            <person name="Binneck E."/>
            <person name="de Melo N.F."/>
            <person name="da Silva R.H."/>
            <person name="de Melo A.L.T.M."/>
            <person name="Pandolfi V."/>
            <person name="Bustamante F.O."/>
            <person name="Brasileiro-Vidal A.C."/>
            <person name="Benko-Iseppon A.M."/>
        </authorList>
    </citation>
    <scope>NUCLEOTIDE SEQUENCE [LARGE SCALE GENOMIC DNA]</scope>
    <source>
        <tissue evidence="2">Leaves</tissue>
    </source>
</reference>
<feature type="compositionally biased region" description="Low complexity" evidence="1">
    <location>
        <begin position="72"/>
        <end position="87"/>
    </location>
</feature>
<feature type="compositionally biased region" description="Low complexity" evidence="1">
    <location>
        <begin position="48"/>
        <end position="58"/>
    </location>
</feature>
<accession>A0ABU6R429</accession>
<feature type="region of interest" description="Disordered" evidence="1">
    <location>
        <begin position="68"/>
        <end position="87"/>
    </location>
</feature>
<dbReference type="PANTHER" id="PTHR34112:SF13">
    <property type="entry name" value="OS04G0448200 PROTEIN"/>
    <property type="match status" value="1"/>
</dbReference>
<proteinExistence type="predicted"/>
<protein>
    <submittedName>
        <fullName evidence="2">Uncharacterized protein</fullName>
    </submittedName>
</protein>
<dbReference type="Proteomes" id="UP001341840">
    <property type="component" value="Unassembled WGS sequence"/>
</dbReference>
<organism evidence="2 3">
    <name type="scientific">Stylosanthes scabra</name>
    <dbReference type="NCBI Taxonomy" id="79078"/>
    <lineage>
        <taxon>Eukaryota</taxon>
        <taxon>Viridiplantae</taxon>
        <taxon>Streptophyta</taxon>
        <taxon>Embryophyta</taxon>
        <taxon>Tracheophyta</taxon>
        <taxon>Spermatophyta</taxon>
        <taxon>Magnoliopsida</taxon>
        <taxon>eudicotyledons</taxon>
        <taxon>Gunneridae</taxon>
        <taxon>Pentapetalae</taxon>
        <taxon>rosids</taxon>
        <taxon>fabids</taxon>
        <taxon>Fabales</taxon>
        <taxon>Fabaceae</taxon>
        <taxon>Papilionoideae</taxon>
        <taxon>50 kb inversion clade</taxon>
        <taxon>dalbergioids sensu lato</taxon>
        <taxon>Dalbergieae</taxon>
        <taxon>Pterocarpus clade</taxon>
        <taxon>Stylosanthes</taxon>
    </lineage>
</organism>
<evidence type="ECO:0000256" key="1">
    <source>
        <dbReference type="SAM" id="MobiDB-lite"/>
    </source>
</evidence>
<dbReference type="PANTHER" id="PTHR34112">
    <property type="entry name" value="C-JUN-AMINO-TERMINAL KINASE-INTERACTING PROTEIN"/>
    <property type="match status" value="1"/>
</dbReference>
<dbReference type="EMBL" id="JASCZI010030221">
    <property type="protein sequence ID" value="MED6118818.1"/>
    <property type="molecule type" value="Genomic_DNA"/>
</dbReference>
<feature type="region of interest" description="Disordered" evidence="1">
    <location>
        <begin position="1"/>
        <end position="58"/>
    </location>
</feature>
<name>A0ABU6R429_9FABA</name>
<comment type="caution">
    <text evidence="2">The sequence shown here is derived from an EMBL/GenBank/DDBJ whole genome shotgun (WGS) entry which is preliminary data.</text>
</comment>
<evidence type="ECO:0000313" key="3">
    <source>
        <dbReference type="Proteomes" id="UP001341840"/>
    </source>
</evidence>
<feature type="compositionally biased region" description="Polar residues" evidence="1">
    <location>
        <begin position="18"/>
        <end position="28"/>
    </location>
</feature>
<evidence type="ECO:0000313" key="2">
    <source>
        <dbReference type="EMBL" id="MED6118818.1"/>
    </source>
</evidence>
<keyword evidence="3" id="KW-1185">Reference proteome</keyword>
<sequence length="142" mass="15355">MEGNEHSLVPQWLKSSRVAGSQLTSPPSSGVLEKRPTSQTQSRSDFFKNLSKNSSSKNSYFDVSRALHKSESGTSTATSANSLSESSSVITENVIAAAGKPLKFSSNGEQQYSTNLVLHPDEEIAFLIRSLGWEESDGEDRG</sequence>